<dbReference type="EMBL" id="RCHS01004213">
    <property type="protein sequence ID" value="RMX36842.1"/>
    <property type="molecule type" value="Genomic_DNA"/>
</dbReference>
<reference evidence="1 2" key="1">
    <citation type="journal article" date="2018" name="Sci. Rep.">
        <title>Comparative analysis of the Pocillopora damicornis genome highlights role of immune system in coral evolution.</title>
        <authorList>
            <person name="Cunning R."/>
            <person name="Bay R.A."/>
            <person name="Gillette P."/>
            <person name="Baker A.C."/>
            <person name="Traylor-Knowles N."/>
        </authorList>
    </citation>
    <scope>NUCLEOTIDE SEQUENCE [LARGE SCALE GENOMIC DNA]</scope>
    <source>
        <strain evidence="1">RSMAS</strain>
        <tissue evidence="1">Whole animal</tissue>
    </source>
</reference>
<comment type="caution">
    <text evidence="1">The sequence shown here is derived from an EMBL/GenBank/DDBJ whole genome shotgun (WGS) entry which is preliminary data.</text>
</comment>
<evidence type="ECO:0000313" key="2">
    <source>
        <dbReference type="Proteomes" id="UP000275408"/>
    </source>
</evidence>
<gene>
    <name evidence="1" type="ORF">pdam_00000996</name>
</gene>
<sequence length="87" mass="9724">MDLSATAVDEIDDIVVMVQTMARLGVSHKGLKTLDEMKSAVKQKLTILPKKIQLDSKRGEDDKQCENINAATLDNFWSWIEKASKCS</sequence>
<accession>A0A3M6T649</accession>
<organism evidence="1 2">
    <name type="scientific">Pocillopora damicornis</name>
    <name type="common">Cauliflower coral</name>
    <name type="synonym">Millepora damicornis</name>
    <dbReference type="NCBI Taxonomy" id="46731"/>
    <lineage>
        <taxon>Eukaryota</taxon>
        <taxon>Metazoa</taxon>
        <taxon>Cnidaria</taxon>
        <taxon>Anthozoa</taxon>
        <taxon>Hexacorallia</taxon>
        <taxon>Scleractinia</taxon>
        <taxon>Astrocoeniina</taxon>
        <taxon>Pocilloporidae</taxon>
        <taxon>Pocillopora</taxon>
    </lineage>
</organism>
<name>A0A3M6T649_POCDA</name>
<keyword evidence="2" id="KW-1185">Reference proteome</keyword>
<evidence type="ECO:0000313" key="1">
    <source>
        <dbReference type="EMBL" id="RMX36842.1"/>
    </source>
</evidence>
<dbReference type="AlphaFoldDB" id="A0A3M6T649"/>
<protein>
    <submittedName>
        <fullName evidence="1">Uncharacterized protein</fullName>
    </submittedName>
</protein>
<proteinExistence type="predicted"/>
<dbReference type="Proteomes" id="UP000275408">
    <property type="component" value="Unassembled WGS sequence"/>
</dbReference>